<dbReference type="EMBL" id="JAGKQM010000009">
    <property type="protein sequence ID" value="KAH0911994.1"/>
    <property type="molecule type" value="Genomic_DNA"/>
</dbReference>
<accession>A0ABQ8C4M0</accession>
<reference evidence="1 2" key="1">
    <citation type="submission" date="2021-05" db="EMBL/GenBank/DDBJ databases">
        <title>Genome Assembly of Synthetic Allotetraploid Brassica napus Reveals Homoeologous Exchanges between Subgenomes.</title>
        <authorList>
            <person name="Davis J.T."/>
        </authorList>
    </citation>
    <scope>NUCLEOTIDE SEQUENCE [LARGE SCALE GENOMIC DNA]</scope>
    <source>
        <strain evidence="2">cv. Da-Ae</strain>
        <tissue evidence="1">Seedling</tissue>
    </source>
</reference>
<comment type="caution">
    <text evidence="1">The sequence shown here is derived from an EMBL/GenBank/DDBJ whole genome shotgun (WGS) entry which is preliminary data.</text>
</comment>
<keyword evidence="2" id="KW-1185">Reference proteome</keyword>
<proteinExistence type="predicted"/>
<organism evidence="1 2">
    <name type="scientific">Brassica napus</name>
    <name type="common">Rape</name>
    <dbReference type="NCBI Taxonomy" id="3708"/>
    <lineage>
        <taxon>Eukaryota</taxon>
        <taxon>Viridiplantae</taxon>
        <taxon>Streptophyta</taxon>
        <taxon>Embryophyta</taxon>
        <taxon>Tracheophyta</taxon>
        <taxon>Spermatophyta</taxon>
        <taxon>Magnoliopsida</taxon>
        <taxon>eudicotyledons</taxon>
        <taxon>Gunneridae</taxon>
        <taxon>Pentapetalae</taxon>
        <taxon>rosids</taxon>
        <taxon>malvids</taxon>
        <taxon>Brassicales</taxon>
        <taxon>Brassicaceae</taxon>
        <taxon>Brassiceae</taxon>
        <taxon>Brassica</taxon>
    </lineage>
</organism>
<protein>
    <submittedName>
        <fullName evidence="1">Uncharacterized protein</fullName>
    </submittedName>
</protein>
<gene>
    <name evidence="1" type="ORF">HID58_035315</name>
</gene>
<dbReference type="Proteomes" id="UP000824890">
    <property type="component" value="Unassembled WGS sequence"/>
</dbReference>
<evidence type="ECO:0000313" key="1">
    <source>
        <dbReference type="EMBL" id="KAH0911994.1"/>
    </source>
</evidence>
<evidence type="ECO:0000313" key="2">
    <source>
        <dbReference type="Proteomes" id="UP000824890"/>
    </source>
</evidence>
<name>A0ABQ8C4M0_BRANA</name>
<sequence length="84" mass="9436">MLSDTNSTAVNAAGSTIGLNLVTDDCQNGDVQEEESSYELSDDCSVERPLGQLRRVKQRRWRWILIVSCLKPFSGNGFHVLRHN</sequence>